<feature type="transmembrane region" description="Helical" evidence="25">
    <location>
        <begin position="102"/>
        <end position="121"/>
    </location>
</feature>
<evidence type="ECO:0000259" key="27">
    <source>
        <dbReference type="Pfam" id="PF16916"/>
    </source>
</evidence>
<evidence type="ECO:0000256" key="24">
    <source>
        <dbReference type="ARBA" id="ARBA00048349"/>
    </source>
</evidence>
<evidence type="ECO:0000256" key="6">
    <source>
        <dbReference type="ARBA" id="ARBA00022449"/>
    </source>
</evidence>
<keyword evidence="16 25" id="KW-0472">Membrane</keyword>
<evidence type="ECO:0000256" key="5">
    <source>
        <dbReference type="ARBA" id="ARBA00022448"/>
    </source>
</evidence>
<evidence type="ECO:0000256" key="18">
    <source>
        <dbReference type="ARBA" id="ARBA00023329"/>
    </source>
</evidence>
<evidence type="ECO:0000256" key="13">
    <source>
        <dbReference type="ARBA" id="ARBA00022989"/>
    </source>
</evidence>
<evidence type="ECO:0000259" key="26">
    <source>
        <dbReference type="Pfam" id="PF01545"/>
    </source>
</evidence>
<evidence type="ECO:0000256" key="15">
    <source>
        <dbReference type="ARBA" id="ARBA00023065"/>
    </source>
</evidence>
<reference evidence="28 29" key="1">
    <citation type="submission" date="2024-02" db="EMBL/GenBank/DDBJ databases">
        <title>Chromosome-level genome assembly of the Eurasian Minnow (Phoxinus phoxinus).</title>
        <authorList>
            <person name="Oriowo T.O."/>
            <person name="Martin S."/>
            <person name="Stange M."/>
            <person name="Chrysostomakis Y."/>
            <person name="Brown T."/>
            <person name="Winkler S."/>
            <person name="Kukowka S."/>
            <person name="Myers E.W."/>
            <person name="Bohne A."/>
        </authorList>
    </citation>
    <scope>NUCLEOTIDE SEQUENCE [LARGE SCALE GENOMIC DNA]</scope>
    <source>
        <strain evidence="28">ZFMK-TIS-60720</strain>
        <tissue evidence="28">Whole Organism</tissue>
    </source>
</reference>
<dbReference type="GO" id="GO:0030672">
    <property type="term" value="C:synaptic vesicle membrane"/>
    <property type="evidence" value="ECO:0007669"/>
    <property type="project" value="UniProtKB-SubCell"/>
</dbReference>
<feature type="transmembrane region" description="Helical" evidence="25">
    <location>
        <begin position="256"/>
        <end position="277"/>
    </location>
</feature>
<evidence type="ECO:0000256" key="25">
    <source>
        <dbReference type="SAM" id="Phobius"/>
    </source>
</evidence>
<dbReference type="Pfam" id="PF16916">
    <property type="entry name" value="ZT_dimer"/>
    <property type="match status" value="1"/>
</dbReference>
<keyword evidence="29" id="KW-1185">Reference proteome</keyword>
<dbReference type="GO" id="GO:0005765">
    <property type="term" value="C:lysosomal membrane"/>
    <property type="evidence" value="ECO:0007669"/>
    <property type="project" value="UniProtKB-SubCell"/>
</dbReference>
<evidence type="ECO:0000256" key="23">
    <source>
        <dbReference type="ARBA" id="ARBA00042216"/>
    </source>
</evidence>
<evidence type="ECO:0000256" key="14">
    <source>
        <dbReference type="ARBA" id="ARBA00023018"/>
    </source>
</evidence>
<gene>
    <name evidence="28" type="ORF">R3I93_010718</name>
</gene>
<evidence type="ECO:0000256" key="17">
    <source>
        <dbReference type="ARBA" id="ARBA00023228"/>
    </source>
</evidence>
<evidence type="ECO:0000256" key="19">
    <source>
        <dbReference type="ARBA" id="ARBA00034102"/>
    </source>
</evidence>
<feature type="domain" description="Cation efflux protein transmembrane" evidence="26">
    <location>
        <begin position="73"/>
        <end position="285"/>
    </location>
</feature>
<comment type="similarity">
    <text evidence="4">Belongs to the cation diffusion facilitator (CDF) transporter (TC 2.A.4) family. SLC30A subfamily.</text>
</comment>
<dbReference type="GO" id="GO:0015297">
    <property type="term" value="F:antiporter activity"/>
    <property type="evidence" value="ECO:0007669"/>
    <property type="project" value="UniProtKB-KW"/>
</dbReference>
<keyword evidence="11" id="KW-0862">Zinc</keyword>
<dbReference type="PANTHER" id="PTHR11562">
    <property type="entry name" value="CATION EFFLUX PROTEIN/ ZINC TRANSPORTER"/>
    <property type="match status" value="1"/>
</dbReference>
<keyword evidence="13 25" id="KW-1133">Transmembrane helix</keyword>
<dbReference type="InterPro" id="IPR036837">
    <property type="entry name" value="Cation_efflux_CTD_sf"/>
</dbReference>
<keyword evidence="14" id="KW-0770">Synapse</keyword>
<evidence type="ECO:0000256" key="2">
    <source>
        <dbReference type="ARBA" id="ARBA00004155"/>
    </source>
</evidence>
<dbReference type="GO" id="GO:0005886">
    <property type="term" value="C:plasma membrane"/>
    <property type="evidence" value="ECO:0007669"/>
    <property type="project" value="TreeGrafter"/>
</dbReference>
<evidence type="ECO:0000256" key="20">
    <source>
        <dbReference type="ARBA" id="ARBA00037129"/>
    </source>
</evidence>
<dbReference type="GO" id="GO:0005385">
    <property type="term" value="F:zinc ion transmembrane transporter activity"/>
    <property type="evidence" value="ECO:0007669"/>
    <property type="project" value="UniProtKB-ARBA"/>
</dbReference>
<dbReference type="PANTHER" id="PTHR11562:SF30">
    <property type="entry name" value="PROTON-COUPLED ZINC ANTIPORTER SLC30A3-RELATED"/>
    <property type="match status" value="1"/>
</dbReference>
<evidence type="ECO:0000256" key="7">
    <source>
        <dbReference type="ARBA" id="ARBA00022599"/>
    </source>
</evidence>
<keyword evidence="5" id="KW-0813">Transport</keyword>
<keyword evidence="9" id="KW-0479">Metal-binding</keyword>
<dbReference type="SUPFAM" id="SSF161111">
    <property type="entry name" value="Cation efflux protein transmembrane domain-like"/>
    <property type="match status" value="1"/>
</dbReference>
<dbReference type="InterPro" id="IPR002524">
    <property type="entry name" value="Cation_efflux"/>
</dbReference>
<comment type="subcellular location">
    <subcellularLocation>
        <location evidence="3">Cytoplasmic vesicle</location>
        <location evidence="3">Secretory vesicle</location>
        <location evidence="3">Synaptic vesicle membrane</location>
        <topology evidence="3">Multi-pass membrane protein</topology>
    </subcellularLocation>
    <subcellularLocation>
        <location evidence="1">Late endosome membrane</location>
        <topology evidence="1">Multi-pass membrane protein</topology>
    </subcellularLocation>
    <subcellularLocation>
        <location evidence="2">Lysosome membrane</location>
        <topology evidence="2">Multi-pass membrane protein</topology>
    </subcellularLocation>
    <subcellularLocation>
        <location evidence="19">Synapse</location>
        <location evidence="19">Synaptosome</location>
    </subcellularLocation>
</comment>
<feature type="transmembrane region" description="Helical" evidence="25">
    <location>
        <begin position="142"/>
        <end position="165"/>
    </location>
</feature>
<accession>A0AAN9H7E5</accession>
<evidence type="ECO:0000256" key="9">
    <source>
        <dbReference type="ARBA" id="ARBA00022723"/>
    </source>
</evidence>
<dbReference type="GO" id="GO:0010043">
    <property type="term" value="P:response to zinc ion"/>
    <property type="evidence" value="ECO:0007669"/>
    <property type="project" value="TreeGrafter"/>
</dbReference>
<evidence type="ECO:0000256" key="11">
    <source>
        <dbReference type="ARBA" id="ARBA00022833"/>
    </source>
</evidence>
<evidence type="ECO:0000256" key="21">
    <source>
        <dbReference type="ARBA" id="ARBA00040652"/>
    </source>
</evidence>
<comment type="caution">
    <text evidence="28">The sequence shown here is derived from an EMBL/GenBank/DDBJ whole genome shotgun (WGS) entry which is preliminary data.</text>
</comment>
<keyword evidence="18" id="KW-0968">Cytoplasmic vesicle</keyword>
<dbReference type="SUPFAM" id="SSF160240">
    <property type="entry name" value="Cation efflux protein cytoplasmic domain-like"/>
    <property type="match status" value="1"/>
</dbReference>
<comment type="catalytic activity">
    <reaction evidence="24">
        <text>Zn(2+)(in) + 2 H(+)(out) = Zn(2+)(out) + 2 H(+)(in)</text>
        <dbReference type="Rhea" id="RHEA:72627"/>
        <dbReference type="ChEBI" id="CHEBI:15378"/>
        <dbReference type="ChEBI" id="CHEBI:29105"/>
    </reaction>
</comment>
<comment type="function">
    <text evidence="20">Probable proton-coupled zinc ion antiporter mediating the import of zinc from cytoplasm into synaptic vesicles and participating to cellular zinc ion homeostasis in the brain.</text>
</comment>
<keyword evidence="17" id="KW-0458">Lysosome</keyword>
<evidence type="ECO:0000256" key="12">
    <source>
        <dbReference type="ARBA" id="ARBA00022906"/>
    </source>
</evidence>
<dbReference type="InterPro" id="IPR050681">
    <property type="entry name" value="CDF/SLC30A"/>
</dbReference>
<evidence type="ECO:0000256" key="4">
    <source>
        <dbReference type="ARBA" id="ARBA00008873"/>
    </source>
</evidence>
<dbReference type="GO" id="GO:0046872">
    <property type="term" value="F:metal ion binding"/>
    <property type="evidence" value="ECO:0007669"/>
    <property type="project" value="UniProtKB-KW"/>
</dbReference>
<name>A0AAN9H7E5_9TELE</name>
<evidence type="ECO:0000256" key="22">
    <source>
        <dbReference type="ARBA" id="ARBA00042040"/>
    </source>
</evidence>
<evidence type="ECO:0000313" key="28">
    <source>
        <dbReference type="EMBL" id="KAK7152579.1"/>
    </source>
</evidence>
<protein>
    <recommendedName>
        <fullName evidence="21">Probable proton-coupled zinc antiporter SLC30A3</fullName>
    </recommendedName>
    <alternativeName>
        <fullName evidence="23">Solute carrier family 30 member 3</fullName>
    </alternativeName>
    <alternativeName>
        <fullName evidence="22">Zinc transporter 3</fullName>
    </alternativeName>
</protein>
<evidence type="ECO:0000256" key="3">
    <source>
        <dbReference type="ARBA" id="ARBA00004644"/>
    </source>
</evidence>
<keyword evidence="8 25" id="KW-0812">Transmembrane</keyword>
<feature type="domain" description="Cation efflux protein cytoplasmic" evidence="27">
    <location>
        <begin position="289"/>
        <end position="364"/>
    </location>
</feature>
<dbReference type="EMBL" id="JAYKXH010000011">
    <property type="protein sequence ID" value="KAK7152579.1"/>
    <property type="molecule type" value="Genomic_DNA"/>
</dbReference>
<dbReference type="Pfam" id="PF01545">
    <property type="entry name" value="Cation_efflux"/>
    <property type="match status" value="1"/>
</dbReference>
<dbReference type="InterPro" id="IPR027470">
    <property type="entry name" value="Cation_efflux_CTD"/>
</dbReference>
<dbReference type="InterPro" id="IPR027469">
    <property type="entry name" value="Cation_efflux_TMD_sf"/>
</dbReference>
<keyword evidence="12" id="KW-0864">Zinc transport</keyword>
<feature type="transmembrane region" description="Helical" evidence="25">
    <location>
        <begin position="72"/>
        <end position="96"/>
    </location>
</feature>
<feature type="transmembrane region" description="Helical" evidence="25">
    <location>
        <begin position="227"/>
        <end position="250"/>
    </location>
</feature>
<dbReference type="InterPro" id="IPR058533">
    <property type="entry name" value="Cation_efflux_TM"/>
</dbReference>
<sequence length="373" mass="41367">MASMVNLEKVQLIKQNKTSTDSHELLGLLDHSEDEYLSTQFECQHDAQAFHCHSRKDTGLKHQDKTQARRKLLITCAVCFIFMIGEVIGGYAAHSLAIMTDAAHLLTDFGSVLISLFSLWISSRPPSKHLTFGWHRSEVLGALLSVMSIWTVTVVLVLVAVQRIISDDYEIHSDVMIITAGCAVALNIFLAFILHQSPAHHSHSPLSVSGHSHGLTEEHGNTSVRAAFIHVLGDLLQSLGVLLAATIIYFRPEWKIADPICTFLFSILVLGTTFTILKDIFKILMEGVPHGIDFDSVNDVLLAVGGVKSTHSLRMWSLTASETHLSVHAVIDEQTSPQTVLMDMTKILQKEYGFSNITVQMESYCFQCQEPMD</sequence>
<organism evidence="28 29">
    <name type="scientific">Phoxinus phoxinus</name>
    <name type="common">Eurasian minnow</name>
    <dbReference type="NCBI Taxonomy" id="58324"/>
    <lineage>
        <taxon>Eukaryota</taxon>
        <taxon>Metazoa</taxon>
        <taxon>Chordata</taxon>
        <taxon>Craniata</taxon>
        <taxon>Vertebrata</taxon>
        <taxon>Euteleostomi</taxon>
        <taxon>Actinopterygii</taxon>
        <taxon>Neopterygii</taxon>
        <taxon>Teleostei</taxon>
        <taxon>Ostariophysi</taxon>
        <taxon>Cypriniformes</taxon>
        <taxon>Leuciscidae</taxon>
        <taxon>Phoxininae</taxon>
        <taxon>Phoxinus</taxon>
    </lineage>
</organism>
<evidence type="ECO:0000313" key="29">
    <source>
        <dbReference type="Proteomes" id="UP001364617"/>
    </source>
</evidence>
<dbReference type="FunFam" id="1.20.1510.10:FF:000002">
    <property type="entry name" value="zinc transporter 3 isoform X1"/>
    <property type="match status" value="1"/>
</dbReference>
<dbReference type="GO" id="GO:0043005">
    <property type="term" value="C:neuron projection"/>
    <property type="evidence" value="ECO:0007669"/>
    <property type="project" value="UniProtKB-KW"/>
</dbReference>
<keyword evidence="7" id="KW-0771">Synaptosome</keyword>
<keyword evidence="10" id="KW-0967">Endosome</keyword>
<dbReference type="Gene3D" id="1.20.1510.10">
    <property type="entry name" value="Cation efflux protein transmembrane domain"/>
    <property type="match status" value="1"/>
</dbReference>
<dbReference type="GO" id="GO:0031902">
    <property type="term" value="C:late endosome membrane"/>
    <property type="evidence" value="ECO:0007669"/>
    <property type="project" value="UniProtKB-SubCell"/>
</dbReference>
<evidence type="ECO:0000256" key="8">
    <source>
        <dbReference type="ARBA" id="ARBA00022692"/>
    </source>
</evidence>
<keyword evidence="15" id="KW-0406">Ion transport</keyword>
<proteinExistence type="inferred from homology"/>
<dbReference type="AlphaFoldDB" id="A0AAN9H7E5"/>
<evidence type="ECO:0000256" key="16">
    <source>
        <dbReference type="ARBA" id="ARBA00023136"/>
    </source>
</evidence>
<dbReference type="Proteomes" id="UP001364617">
    <property type="component" value="Unassembled WGS sequence"/>
</dbReference>
<dbReference type="NCBIfam" id="TIGR01297">
    <property type="entry name" value="CDF"/>
    <property type="match status" value="1"/>
</dbReference>
<keyword evidence="6" id="KW-0050">Antiport</keyword>
<feature type="transmembrane region" description="Helical" evidence="25">
    <location>
        <begin position="171"/>
        <end position="194"/>
    </location>
</feature>
<evidence type="ECO:0000256" key="1">
    <source>
        <dbReference type="ARBA" id="ARBA00004107"/>
    </source>
</evidence>
<evidence type="ECO:0000256" key="10">
    <source>
        <dbReference type="ARBA" id="ARBA00022753"/>
    </source>
</evidence>